<evidence type="ECO:0008006" key="3">
    <source>
        <dbReference type="Google" id="ProtNLM"/>
    </source>
</evidence>
<evidence type="ECO:0000313" key="1">
    <source>
        <dbReference type="EMBL" id="KJD46043.1"/>
    </source>
</evidence>
<dbReference type="EMBL" id="JTHP01000012">
    <property type="protein sequence ID" value="KJD46043.1"/>
    <property type="molecule type" value="Genomic_DNA"/>
</dbReference>
<gene>
    <name evidence="1" type="ORF">QD47_08685</name>
</gene>
<evidence type="ECO:0000313" key="2">
    <source>
        <dbReference type="Proteomes" id="UP000032534"/>
    </source>
</evidence>
<sequence length="125" mass="13562">MAFTTGYMTNTRDFGTACSNVVVNLVNEDTVNAATVTIQIFFSLVPDTKIPLYVTSVNVPANSIARRTFFIQGVLAYEVQYNVVAAVPSNVVLSNFGLDQFGNVVQEHRVLQSELTTIAVLSPVS</sequence>
<reference evidence="1 2" key="1">
    <citation type="submission" date="2014-11" db="EMBL/GenBank/DDBJ databases">
        <title>Draft Genome Sequences of Paenibacillus polymyxa NRRL B-30509 and Paenibacillus terrae NRRL B-30644, Strains from a Poultry Environment that Produce Tridecaptin A and Paenicidins.</title>
        <authorList>
            <person name="van Belkum M.J."/>
            <person name="Lohans C.T."/>
            <person name="Vederas J.C."/>
        </authorList>
    </citation>
    <scope>NUCLEOTIDE SEQUENCE [LARGE SCALE GENOMIC DNA]</scope>
    <source>
        <strain evidence="1 2">NRRL B-30644</strain>
    </source>
</reference>
<organism evidence="1 2">
    <name type="scientific">Paenibacillus terrae</name>
    <dbReference type="NCBI Taxonomy" id="159743"/>
    <lineage>
        <taxon>Bacteria</taxon>
        <taxon>Bacillati</taxon>
        <taxon>Bacillota</taxon>
        <taxon>Bacilli</taxon>
        <taxon>Bacillales</taxon>
        <taxon>Paenibacillaceae</taxon>
        <taxon>Paenibacillus</taxon>
    </lineage>
</organism>
<accession>A0A0D7X4Z1</accession>
<keyword evidence="2" id="KW-1185">Reference proteome</keyword>
<name>A0A0D7X4Z1_9BACL</name>
<dbReference type="Proteomes" id="UP000032534">
    <property type="component" value="Unassembled WGS sequence"/>
</dbReference>
<dbReference type="AlphaFoldDB" id="A0A0D7X4Z1"/>
<comment type="caution">
    <text evidence="1">The sequence shown here is derived from an EMBL/GenBank/DDBJ whole genome shotgun (WGS) entry which is preliminary data.</text>
</comment>
<dbReference type="PATRIC" id="fig|159743.3.peg.1903"/>
<protein>
    <recommendedName>
        <fullName evidence="3">Exosporium protein C</fullName>
    </recommendedName>
</protein>
<proteinExistence type="predicted"/>
<dbReference type="OrthoDB" id="2645706at2"/>